<dbReference type="EMBL" id="BPQB01000249">
    <property type="protein sequence ID" value="GJF00934.1"/>
    <property type="molecule type" value="Genomic_DNA"/>
</dbReference>
<dbReference type="Pfam" id="PF22041">
    <property type="entry name" value="GST_C_7"/>
    <property type="match status" value="1"/>
</dbReference>
<dbReference type="Pfam" id="PF13409">
    <property type="entry name" value="GST_N_2"/>
    <property type="match status" value="1"/>
</dbReference>
<dbReference type="InterPro" id="IPR036249">
    <property type="entry name" value="Thioredoxin-like_sf"/>
</dbReference>
<reference evidence="2 3" key="1">
    <citation type="submission" date="2021-08" db="EMBL/GenBank/DDBJ databases">
        <title>Draft Genome Sequence of Phanerochaete sordida strain YK-624.</title>
        <authorList>
            <person name="Mori T."/>
            <person name="Dohra H."/>
            <person name="Suzuki T."/>
            <person name="Kawagishi H."/>
            <person name="Hirai H."/>
        </authorList>
    </citation>
    <scope>NUCLEOTIDE SEQUENCE [LARGE SCALE GENOMIC DNA]</scope>
    <source>
        <strain evidence="2 3">YK-624</strain>
    </source>
</reference>
<dbReference type="OrthoDB" id="4951845at2759"/>
<feature type="domain" description="GST N-terminal" evidence="1">
    <location>
        <begin position="12"/>
        <end position="103"/>
    </location>
</feature>
<dbReference type="Gene3D" id="3.40.30.10">
    <property type="entry name" value="Glutaredoxin"/>
    <property type="match status" value="1"/>
</dbReference>
<protein>
    <submittedName>
        <fullName evidence="2">Glutathione S-transferase</fullName>
    </submittedName>
</protein>
<comment type="caution">
    <text evidence="2">The sequence shown here is derived from an EMBL/GenBank/DDBJ whole genome shotgun (WGS) entry which is preliminary data.</text>
</comment>
<organism evidence="2 3">
    <name type="scientific">Phanerochaete sordida</name>
    <dbReference type="NCBI Taxonomy" id="48140"/>
    <lineage>
        <taxon>Eukaryota</taxon>
        <taxon>Fungi</taxon>
        <taxon>Dikarya</taxon>
        <taxon>Basidiomycota</taxon>
        <taxon>Agaricomycotina</taxon>
        <taxon>Agaricomycetes</taxon>
        <taxon>Polyporales</taxon>
        <taxon>Phanerochaetaceae</taxon>
        <taxon>Phanerochaete</taxon>
    </lineage>
</organism>
<dbReference type="Gene3D" id="1.20.1050.10">
    <property type="match status" value="1"/>
</dbReference>
<sequence length="249" mass="28111">MAQPIVFYDIPIKDRTKPTPWSPNTWKVRYALNLKGLKYKTEWLEYLEIEPTVKSLGGAPTGKKPDGSDFYTLPTIYDPNTKAVVVNSATIAKYLDDTYPDTPRLFPAGSDAFQAAFLDTAWADVGLHVFMLVILDSASHMFPLSHAYFRETREATYGDKLERLATEDEWKAVETGLAKWRGYFEANGEGGDLLFMGTQGTITYSDLQIAAYFVWAKTVWGGDSARWKRLTALHGGKWAKFCAQFTKFE</sequence>
<accession>A0A9P3LMK0</accession>
<dbReference type="Proteomes" id="UP000703269">
    <property type="component" value="Unassembled WGS sequence"/>
</dbReference>
<evidence type="ECO:0000313" key="3">
    <source>
        <dbReference type="Proteomes" id="UP000703269"/>
    </source>
</evidence>
<dbReference type="SUPFAM" id="SSF52833">
    <property type="entry name" value="Thioredoxin-like"/>
    <property type="match status" value="1"/>
</dbReference>
<dbReference type="InterPro" id="IPR004045">
    <property type="entry name" value="Glutathione_S-Trfase_N"/>
</dbReference>
<gene>
    <name evidence="2" type="ORF">PsYK624_172380</name>
</gene>
<proteinExistence type="predicted"/>
<dbReference type="PROSITE" id="PS50404">
    <property type="entry name" value="GST_NTER"/>
    <property type="match status" value="1"/>
</dbReference>
<dbReference type="InterPro" id="IPR054416">
    <property type="entry name" value="GST_UstS-like_C"/>
</dbReference>
<evidence type="ECO:0000259" key="1">
    <source>
        <dbReference type="PROSITE" id="PS50404"/>
    </source>
</evidence>
<evidence type="ECO:0000313" key="2">
    <source>
        <dbReference type="EMBL" id="GJF00934.1"/>
    </source>
</evidence>
<name>A0A9P3LMK0_9APHY</name>
<keyword evidence="3" id="KW-1185">Reference proteome</keyword>
<dbReference type="AlphaFoldDB" id="A0A9P3LMK0"/>